<keyword evidence="2" id="KW-0227">DNA damage</keyword>
<evidence type="ECO:0000256" key="4">
    <source>
        <dbReference type="SAM" id="MobiDB-lite"/>
    </source>
</evidence>
<evidence type="ECO:0000313" key="6">
    <source>
        <dbReference type="Proteomes" id="UP001233999"/>
    </source>
</evidence>
<reference evidence="5" key="2">
    <citation type="submission" date="2023-05" db="EMBL/GenBank/DDBJ databases">
        <authorList>
            <person name="Fouks B."/>
        </authorList>
    </citation>
    <scope>NUCLEOTIDE SEQUENCE</scope>
    <source>
        <strain evidence="5">Stay&amp;Tobe</strain>
        <tissue evidence="5">Testes</tissue>
    </source>
</reference>
<comment type="caution">
    <text evidence="5">The sequence shown here is derived from an EMBL/GenBank/DDBJ whole genome shotgun (WGS) entry which is preliminary data.</text>
</comment>
<dbReference type="AlphaFoldDB" id="A0AAD8A9Y9"/>
<feature type="compositionally biased region" description="Low complexity" evidence="4">
    <location>
        <begin position="26"/>
        <end position="40"/>
    </location>
</feature>
<dbReference type="Pfam" id="PF07061">
    <property type="entry name" value="Swi5"/>
    <property type="match status" value="1"/>
</dbReference>
<feature type="region of interest" description="Disordered" evidence="4">
    <location>
        <begin position="1"/>
        <end position="57"/>
    </location>
</feature>
<dbReference type="Gene3D" id="1.20.5.170">
    <property type="match status" value="1"/>
</dbReference>
<evidence type="ECO:0000256" key="1">
    <source>
        <dbReference type="ARBA" id="ARBA00008060"/>
    </source>
</evidence>
<dbReference type="InterPro" id="IPR010760">
    <property type="entry name" value="DNA-repair_Swi5"/>
</dbReference>
<name>A0AAD8A9Y9_DIPPU</name>
<protein>
    <recommendedName>
        <fullName evidence="7">Protein SAE3 homolog</fullName>
    </recommendedName>
</protein>
<evidence type="ECO:0000256" key="3">
    <source>
        <dbReference type="ARBA" id="ARBA00023204"/>
    </source>
</evidence>
<proteinExistence type="inferred from homology"/>
<keyword evidence="3" id="KW-0234">DNA repair</keyword>
<organism evidence="5 6">
    <name type="scientific">Diploptera punctata</name>
    <name type="common">Pacific beetle cockroach</name>
    <dbReference type="NCBI Taxonomy" id="6984"/>
    <lineage>
        <taxon>Eukaryota</taxon>
        <taxon>Metazoa</taxon>
        <taxon>Ecdysozoa</taxon>
        <taxon>Arthropoda</taxon>
        <taxon>Hexapoda</taxon>
        <taxon>Insecta</taxon>
        <taxon>Pterygota</taxon>
        <taxon>Neoptera</taxon>
        <taxon>Polyneoptera</taxon>
        <taxon>Dictyoptera</taxon>
        <taxon>Blattodea</taxon>
        <taxon>Blaberoidea</taxon>
        <taxon>Blaberidae</taxon>
        <taxon>Diplopterinae</taxon>
        <taxon>Diploptera</taxon>
    </lineage>
</organism>
<dbReference type="GO" id="GO:0006281">
    <property type="term" value="P:DNA repair"/>
    <property type="evidence" value="ECO:0007669"/>
    <property type="project" value="UniProtKB-KW"/>
</dbReference>
<evidence type="ECO:0000313" key="5">
    <source>
        <dbReference type="EMBL" id="KAJ9595159.1"/>
    </source>
</evidence>
<feature type="compositionally biased region" description="Polar residues" evidence="4">
    <location>
        <begin position="14"/>
        <end position="23"/>
    </location>
</feature>
<evidence type="ECO:0000256" key="2">
    <source>
        <dbReference type="ARBA" id="ARBA00022763"/>
    </source>
</evidence>
<keyword evidence="6" id="KW-1185">Reference proteome</keyword>
<evidence type="ECO:0008006" key="7">
    <source>
        <dbReference type="Google" id="ProtNLM"/>
    </source>
</evidence>
<sequence>MESGDRNLKPNAEQHGSNKQQLNELEIQPDSPSEPPSISEKCQNESNKPSVKTPVSKDEWKELLSRARETEARVNEIIDEGAGNRYMDDVINEIHEYNQIKDVAQSVIGVISNLNSMPLRDVYEHLGFHYDEDDDEVLQ</sequence>
<accession>A0AAD8A9Y9</accession>
<dbReference type="Proteomes" id="UP001233999">
    <property type="component" value="Unassembled WGS sequence"/>
</dbReference>
<dbReference type="EMBL" id="JASPKZ010002687">
    <property type="protein sequence ID" value="KAJ9595159.1"/>
    <property type="molecule type" value="Genomic_DNA"/>
</dbReference>
<comment type="similarity">
    <text evidence="1">Belongs to the SWI5/SAE3 family.</text>
</comment>
<reference evidence="5" key="1">
    <citation type="journal article" date="2023" name="IScience">
        <title>Live-bearing cockroach genome reveals convergent evolutionary mechanisms linked to viviparity in insects and beyond.</title>
        <authorList>
            <person name="Fouks B."/>
            <person name="Harrison M.C."/>
            <person name="Mikhailova A.A."/>
            <person name="Marchal E."/>
            <person name="English S."/>
            <person name="Carruthers M."/>
            <person name="Jennings E.C."/>
            <person name="Chiamaka E.L."/>
            <person name="Frigard R.A."/>
            <person name="Pippel M."/>
            <person name="Attardo G.M."/>
            <person name="Benoit J.B."/>
            <person name="Bornberg-Bauer E."/>
            <person name="Tobe S.S."/>
        </authorList>
    </citation>
    <scope>NUCLEOTIDE SEQUENCE</scope>
    <source>
        <strain evidence="5">Stay&amp;Tobe</strain>
    </source>
</reference>
<gene>
    <name evidence="5" type="ORF">L9F63_013517</name>
</gene>